<proteinExistence type="inferred from homology"/>
<dbReference type="SMART" id="SM00369">
    <property type="entry name" value="LRR_TYP"/>
    <property type="match status" value="5"/>
</dbReference>
<keyword evidence="7" id="KW-0297">G-protein coupled receptor</keyword>
<comment type="caution">
    <text evidence="13">The sequence shown here is derived from an EMBL/GenBank/DDBJ whole genome shotgun (WGS) entry which is preliminary data.</text>
</comment>
<gene>
    <name evidence="13" type="ORF">Cfor_02646</name>
</gene>
<dbReference type="Gene3D" id="3.80.10.10">
    <property type="entry name" value="Ribonuclease Inhibitor"/>
    <property type="match status" value="2"/>
</dbReference>
<sequence>MIGLNLKQGADLTAVDRNVFGGLLQDVQVAQELRIAGIKAYYDPEFSRPDTFVGLSTLSTLVITDSKVRKMLPGSFRHLHDLTELHLGVKIRSLEQGVFEGLTNLDVLSLMHNDIVTLREGVFGPLCAAHTESPCRYVKEMSRDPSAFQHNTTCNMSHALTKPRHLDLSDNQIYYIHPNTFIHNIHLRYLLLRENSIFNLDTNFLYIPSLWKLDISECDISELPTEYLKCMPDLLALDVHDNGIESINVDLLEQIRDLEILFLSRIRTDEYILDMRCEGVEGWGIDVLPGLECSTSDATYHQDIHIPDNLQFFKQYVEPVVLGLILPIAALGNGLLLCIFIRHPEMRTGPNACILNLSIGDCLSLMVNLQLTYWDILNVSWQMGVWMCKVFMSAKDLAVFVVPLSAQRYSLAARSFQKHRGRCGFSERTTTSMFILAVWVLALGFALPAFLTATVDTRCLYTAPDDGYIRRTWTIQLFVFCVIPFFVICFFNLRTAHHLKQSVRNMPGENQTTVQAEGRNRVANMVVALTTVFCVSYVPNFLLRVLFVWSVIEHDSEATFAISFMTFCLFFCNTCFNPIALFSMSTTYRHLFLQHLLCRRTNNAESQNTAPPPQGELPLRLLRHTSQTVRPQQ</sequence>
<evidence type="ECO:0000313" key="14">
    <source>
        <dbReference type="Proteomes" id="UP000502823"/>
    </source>
</evidence>
<evidence type="ECO:0000256" key="2">
    <source>
        <dbReference type="ARBA" id="ARBA00010663"/>
    </source>
</evidence>
<feature type="transmembrane region" description="Helical" evidence="11">
    <location>
        <begin position="320"/>
        <end position="341"/>
    </location>
</feature>
<evidence type="ECO:0000256" key="9">
    <source>
        <dbReference type="ARBA" id="ARBA00023170"/>
    </source>
</evidence>
<organism evidence="13 14">
    <name type="scientific">Coptotermes formosanus</name>
    <name type="common">Formosan subterranean termite</name>
    <dbReference type="NCBI Taxonomy" id="36987"/>
    <lineage>
        <taxon>Eukaryota</taxon>
        <taxon>Metazoa</taxon>
        <taxon>Ecdysozoa</taxon>
        <taxon>Arthropoda</taxon>
        <taxon>Hexapoda</taxon>
        <taxon>Insecta</taxon>
        <taxon>Pterygota</taxon>
        <taxon>Neoptera</taxon>
        <taxon>Polyneoptera</taxon>
        <taxon>Dictyoptera</taxon>
        <taxon>Blattodea</taxon>
        <taxon>Blattoidea</taxon>
        <taxon>Termitoidae</taxon>
        <taxon>Rhinotermitidae</taxon>
        <taxon>Coptotermes</taxon>
    </lineage>
</organism>
<evidence type="ECO:0000256" key="1">
    <source>
        <dbReference type="ARBA" id="ARBA00004141"/>
    </source>
</evidence>
<comment type="similarity">
    <text evidence="2">Belongs to the G-protein coupled receptor 1 family.</text>
</comment>
<dbReference type="AlphaFoldDB" id="A0A6L2PAU0"/>
<dbReference type="EMBL" id="BLKM01000138">
    <property type="protein sequence ID" value="GFG29446.1"/>
    <property type="molecule type" value="Genomic_DNA"/>
</dbReference>
<dbReference type="InterPro" id="IPR003591">
    <property type="entry name" value="Leu-rich_rpt_typical-subtyp"/>
</dbReference>
<evidence type="ECO:0000256" key="11">
    <source>
        <dbReference type="SAM" id="Phobius"/>
    </source>
</evidence>
<dbReference type="PRINTS" id="PR00237">
    <property type="entry name" value="GPCRRHODOPSN"/>
</dbReference>
<keyword evidence="8 11" id="KW-0472">Membrane</keyword>
<accession>A0A6L2PAU0</accession>
<dbReference type="PROSITE" id="PS50262">
    <property type="entry name" value="G_PROTEIN_RECEP_F1_2"/>
    <property type="match status" value="1"/>
</dbReference>
<keyword evidence="14" id="KW-1185">Reference proteome</keyword>
<dbReference type="SUPFAM" id="SSF52058">
    <property type="entry name" value="L domain-like"/>
    <property type="match status" value="1"/>
</dbReference>
<dbReference type="SUPFAM" id="SSF81321">
    <property type="entry name" value="Family A G protein-coupled receptor-like"/>
    <property type="match status" value="1"/>
</dbReference>
<feature type="domain" description="G-protein coupled receptors family 1 profile" evidence="12">
    <location>
        <begin position="332"/>
        <end position="581"/>
    </location>
</feature>
<evidence type="ECO:0000256" key="3">
    <source>
        <dbReference type="ARBA" id="ARBA00022614"/>
    </source>
</evidence>
<evidence type="ECO:0000313" key="13">
    <source>
        <dbReference type="EMBL" id="GFG29446.1"/>
    </source>
</evidence>
<feature type="transmembrane region" description="Helical" evidence="11">
    <location>
        <begin position="558"/>
        <end position="582"/>
    </location>
</feature>
<dbReference type="PANTHER" id="PTHR45695">
    <property type="entry name" value="LEUCOKININ RECEPTOR-RELATED"/>
    <property type="match status" value="1"/>
</dbReference>
<dbReference type="Pfam" id="PF00001">
    <property type="entry name" value="7tm_1"/>
    <property type="match status" value="1"/>
</dbReference>
<dbReference type="OrthoDB" id="1055097at2759"/>
<keyword evidence="3" id="KW-0433">Leucine-rich repeat</keyword>
<reference evidence="14" key="1">
    <citation type="submission" date="2020-01" db="EMBL/GenBank/DDBJ databases">
        <title>Draft genome sequence of the Termite Coptotermes fromosanus.</title>
        <authorList>
            <person name="Itakura S."/>
            <person name="Yosikawa Y."/>
            <person name="Umezawa K."/>
        </authorList>
    </citation>
    <scope>NUCLEOTIDE SEQUENCE [LARGE SCALE GENOMIC DNA]</scope>
</reference>
<dbReference type="InterPro" id="IPR000276">
    <property type="entry name" value="GPCR_Rhodpsn"/>
</dbReference>
<keyword evidence="9" id="KW-0675">Receptor</keyword>
<evidence type="ECO:0000259" key="12">
    <source>
        <dbReference type="PROSITE" id="PS50262"/>
    </source>
</evidence>
<keyword evidence="5" id="KW-0677">Repeat</keyword>
<dbReference type="GO" id="GO:0005886">
    <property type="term" value="C:plasma membrane"/>
    <property type="evidence" value="ECO:0007669"/>
    <property type="project" value="TreeGrafter"/>
</dbReference>
<evidence type="ECO:0000256" key="6">
    <source>
        <dbReference type="ARBA" id="ARBA00022989"/>
    </source>
</evidence>
<evidence type="ECO:0000256" key="7">
    <source>
        <dbReference type="ARBA" id="ARBA00023040"/>
    </source>
</evidence>
<evidence type="ECO:0000256" key="8">
    <source>
        <dbReference type="ARBA" id="ARBA00023136"/>
    </source>
</evidence>
<evidence type="ECO:0000256" key="10">
    <source>
        <dbReference type="ARBA" id="ARBA00023224"/>
    </source>
</evidence>
<dbReference type="PANTHER" id="PTHR45695:SF26">
    <property type="entry name" value="NEUROPEPTIDE CCHAMIDE-1 RECEPTOR"/>
    <property type="match status" value="1"/>
</dbReference>
<comment type="subcellular location">
    <subcellularLocation>
        <location evidence="1">Membrane</location>
        <topology evidence="1">Multi-pass membrane protein</topology>
    </subcellularLocation>
</comment>
<dbReference type="Proteomes" id="UP000502823">
    <property type="component" value="Unassembled WGS sequence"/>
</dbReference>
<feature type="transmembrane region" description="Helical" evidence="11">
    <location>
        <begin position="432"/>
        <end position="453"/>
    </location>
</feature>
<evidence type="ECO:0000256" key="5">
    <source>
        <dbReference type="ARBA" id="ARBA00022737"/>
    </source>
</evidence>
<keyword evidence="6 11" id="KW-1133">Transmembrane helix</keyword>
<dbReference type="Gene3D" id="1.20.1070.10">
    <property type="entry name" value="Rhodopsin 7-helix transmembrane proteins"/>
    <property type="match status" value="1"/>
</dbReference>
<name>A0A6L2PAU0_COPFO</name>
<keyword evidence="10" id="KW-0807">Transducer</keyword>
<keyword evidence="4 11" id="KW-0812">Transmembrane</keyword>
<protein>
    <recommendedName>
        <fullName evidence="12">G-protein coupled receptors family 1 profile domain-containing protein</fullName>
    </recommendedName>
</protein>
<dbReference type="InterPro" id="IPR017452">
    <property type="entry name" value="GPCR_Rhodpsn_7TM"/>
</dbReference>
<evidence type="ECO:0000256" key="4">
    <source>
        <dbReference type="ARBA" id="ARBA00022692"/>
    </source>
</evidence>
<dbReference type="GO" id="GO:0008188">
    <property type="term" value="F:neuropeptide receptor activity"/>
    <property type="evidence" value="ECO:0007669"/>
    <property type="project" value="TreeGrafter"/>
</dbReference>
<feature type="transmembrane region" description="Helical" evidence="11">
    <location>
        <begin position="473"/>
        <end position="493"/>
    </location>
</feature>
<dbReference type="InterPro" id="IPR032675">
    <property type="entry name" value="LRR_dom_sf"/>
</dbReference>
<dbReference type="InParanoid" id="A0A6L2PAU0"/>
<feature type="transmembrane region" description="Helical" evidence="11">
    <location>
        <begin position="526"/>
        <end position="552"/>
    </location>
</feature>